<reference evidence="1 2" key="2">
    <citation type="journal article" date="2009" name="PLoS ONE">
        <title>An integrated genetic and cytogenetic map of the cucumber genome.</title>
        <authorList>
            <person name="Ren Y."/>
            <person name="Zhang Z."/>
            <person name="Liu J."/>
            <person name="Staub J.E."/>
            <person name="Han Y."/>
            <person name="Cheng Z."/>
            <person name="Li X."/>
            <person name="Lu J."/>
            <person name="Miao H."/>
            <person name="Kang H."/>
            <person name="Xie B."/>
            <person name="Gu X."/>
            <person name="Wang X."/>
            <person name="Du Y."/>
            <person name="Jin W."/>
            <person name="Huang S."/>
        </authorList>
    </citation>
    <scope>NUCLEOTIDE SEQUENCE [LARGE SCALE GENOMIC DNA]</scope>
    <source>
        <strain evidence="2">cv. 9930</strain>
    </source>
</reference>
<reference evidence="1 2" key="4">
    <citation type="journal article" date="2011" name="BMC Genomics">
        <title>RNA-Seq improves annotation of protein-coding genes in the cucumber genome.</title>
        <authorList>
            <person name="Li Z."/>
            <person name="Zhang Z."/>
            <person name="Yan P."/>
            <person name="Huang S."/>
            <person name="Fei Z."/>
            <person name="Lin K."/>
        </authorList>
    </citation>
    <scope>NUCLEOTIDE SEQUENCE [LARGE SCALE GENOMIC DNA]</scope>
    <source>
        <strain evidence="2">cv. 9930</strain>
    </source>
</reference>
<proteinExistence type="predicted"/>
<evidence type="ECO:0000313" key="1">
    <source>
        <dbReference type="EMBL" id="KGN59632.1"/>
    </source>
</evidence>
<dbReference type="Proteomes" id="UP000029981">
    <property type="component" value="Chromosome 3"/>
</dbReference>
<organism evidence="1 2">
    <name type="scientific">Cucumis sativus</name>
    <name type="common">Cucumber</name>
    <dbReference type="NCBI Taxonomy" id="3659"/>
    <lineage>
        <taxon>Eukaryota</taxon>
        <taxon>Viridiplantae</taxon>
        <taxon>Streptophyta</taxon>
        <taxon>Embryophyta</taxon>
        <taxon>Tracheophyta</taxon>
        <taxon>Spermatophyta</taxon>
        <taxon>Magnoliopsida</taxon>
        <taxon>eudicotyledons</taxon>
        <taxon>Gunneridae</taxon>
        <taxon>Pentapetalae</taxon>
        <taxon>rosids</taxon>
        <taxon>fabids</taxon>
        <taxon>Cucurbitales</taxon>
        <taxon>Cucurbitaceae</taxon>
        <taxon>Benincaseae</taxon>
        <taxon>Cucumis</taxon>
    </lineage>
</organism>
<accession>A0A0A0LG43</accession>
<evidence type="ECO:0000313" key="2">
    <source>
        <dbReference type="Proteomes" id="UP000029981"/>
    </source>
</evidence>
<reference evidence="1 2" key="1">
    <citation type="journal article" date="2009" name="Nat. Genet.">
        <title>The genome of the cucumber, Cucumis sativus L.</title>
        <authorList>
            <person name="Huang S."/>
            <person name="Li R."/>
            <person name="Zhang Z."/>
            <person name="Li L."/>
            <person name="Gu X."/>
            <person name="Fan W."/>
            <person name="Lucas W.J."/>
            <person name="Wang X."/>
            <person name="Xie B."/>
            <person name="Ni P."/>
            <person name="Ren Y."/>
            <person name="Zhu H."/>
            <person name="Li J."/>
            <person name="Lin K."/>
            <person name="Jin W."/>
            <person name="Fei Z."/>
            <person name="Li G."/>
            <person name="Staub J."/>
            <person name="Kilian A."/>
            <person name="van der Vossen E.A."/>
            <person name="Wu Y."/>
            <person name="Guo J."/>
            <person name="He J."/>
            <person name="Jia Z."/>
            <person name="Ren Y."/>
            <person name="Tian G."/>
            <person name="Lu Y."/>
            <person name="Ruan J."/>
            <person name="Qian W."/>
            <person name="Wang M."/>
            <person name="Huang Q."/>
            <person name="Li B."/>
            <person name="Xuan Z."/>
            <person name="Cao J."/>
            <person name="Asan"/>
            <person name="Wu Z."/>
            <person name="Zhang J."/>
            <person name="Cai Q."/>
            <person name="Bai Y."/>
            <person name="Zhao B."/>
            <person name="Han Y."/>
            <person name="Li Y."/>
            <person name="Li X."/>
            <person name="Wang S."/>
            <person name="Shi Q."/>
            <person name="Liu S."/>
            <person name="Cho W.K."/>
            <person name="Kim J.Y."/>
            <person name="Xu Y."/>
            <person name="Heller-Uszynska K."/>
            <person name="Miao H."/>
            <person name="Cheng Z."/>
            <person name="Zhang S."/>
            <person name="Wu J."/>
            <person name="Yang Y."/>
            <person name="Kang H."/>
            <person name="Li M."/>
            <person name="Liang H."/>
            <person name="Ren X."/>
            <person name="Shi Z."/>
            <person name="Wen M."/>
            <person name="Jian M."/>
            <person name="Yang H."/>
            <person name="Zhang G."/>
            <person name="Yang Z."/>
            <person name="Chen R."/>
            <person name="Liu S."/>
            <person name="Li J."/>
            <person name="Ma L."/>
            <person name="Liu H."/>
            <person name="Zhou Y."/>
            <person name="Zhao J."/>
            <person name="Fang X."/>
            <person name="Li G."/>
            <person name="Fang L."/>
            <person name="Li Y."/>
            <person name="Liu D."/>
            <person name="Zheng H."/>
            <person name="Zhang Y."/>
            <person name="Qin N."/>
            <person name="Li Z."/>
            <person name="Yang G."/>
            <person name="Yang S."/>
            <person name="Bolund L."/>
            <person name="Kristiansen K."/>
            <person name="Zheng H."/>
            <person name="Li S."/>
            <person name="Zhang X."/>
            <person name="Yang H."/>
            <person name="Wang J."/>
            <person name="Sun R."/>
            <person name="Zhang B."/>
            <person name="Jiang S."/>
            <person name="Wang J."/>
            <person name="Du Y."/>
            <person name="Li S."/>
        </authorList>
    </citation>
    <scope>NUCLEOTIDE SEQUENCE [LARGE SCALE GENOMIC DNA]</scope>
    <source>
        <strain evidence="2">cv. 9930</strain>
    </source>
</reference>
<protein>
    <submittedName>
        <fullName evidence="1">Uncharacterized protein</fullName>
    </submittedName>
</protein>
<gene>
    <name evidence="1" type="ORF">Csa_3G829220</name>
</gene>
<sequence>MMKGMKLWGKRSKKKKWVPKILSEELAVRDLEREMGFEKTKMANESEYVGLGPNFLQRVEGVVEKDNTNPNDVVLASSLLFNNYKK</sequence>
<keyword evidence="2" id="KW-1185">Reference proteome</keyword>
<dbReference type="Gramene" id="KGN59632">
    <property type="protein sequence ID" value="KGN59632"/>
    <property type="gene ID" value="Csa_3G829220"/>
</dbReference>
<name>A0A0A0LG43_CUCSA</name>
<reference evidence="1 2" key="3">
    <citation type="journal article" date="2010" name="BMC Genomics">
        <title>Transcriptome sequencing and comparative analysis of cucumber flowers with different sex types.</title>
        <authorList>
            <person name="Guo S."/>
            <person name="Zheng Y."/>
            <person name="Joung J.G."/>
            <person name="Liu S."/>
            <person name="Zhang Z."/>
            <person name="Crasta O.R."/>
            <person name="Sobral B.W."/>
            <person name="Xu Y."/>
            <person name="Huang S."/>
            <person name="Fei Z."/>
        </authorList>
    </citation>
    <scope>NUCLEOTIDE SEQUENCE [LARGE SCALE GENOMIC DNA]</scope>
    <source>
        <strain evidence="2">cv. 9930</strain>
    </source>
</reference>
<dbReference type="EMBL" id="CM002924">
    <property type="protein sequence ID" value="KGN59632.1"/>
    <property type="molecule type" value="Genomic_DNA"/>
</dbReference>
<dbReference type="AlphaFoldDB" id="A0A0A0LG43"/>